<proteinExistence type="predicted"/>
<reference evidence="1" key="1">
    <citation type="journal article" date="2021" name="Environ. Microbiol.">
        <title>Gene family expansions and transcriptome signatures uncover fungal adaptations to wood decay.</title>
        <authorList>
            <person name="Hage H."/>
            <person name="Miyauchi S."/>
            <person name="Viragh M."/>
            <person name="Drula E."/>
            <person name="Min B."/>
            <person name="Chaduli D."/>
            <person name="Navarro D."/>
            <person name="Favel A."/>
            <person name="Norest M."/>
            <person name="Lesage-Meessen L."/>
            <person name="Balint B."/>
            <person name="Merenyi Z."/>
            <person name="de Eugenio L."/>
            <person name="Morin E."/>
            <person name="Martinez A.T."/>
            <person name="Baldrian P."/>
            <person name="Stursova M."/>
            <person name="Martinez M.J."/>
            <person name="Novotny C."/>
            <person name="Magnuson J.K."/>
            <person name="Spatafora J.W."/>
            <person name="Maurice S."/>
            <person name="Pangilinan J."/>
            <person name="Andreopoulos W."/>
            <person name="LaButti K."/>
            <person name="Hundley H."/>
            <person name="Na H."/>
            <person name="Kuo A."/>
            <person name="Barry K."/>
            <person name="Lipzen A."/>
            <person name="Henrissat B."/>
            <person name="Riley R."/>
            <person name="Ahrendt S."/>
            <person name="Nagy L.G."/>
            <person name="Grigoriev I.V."/>
            <person name="Martin F."/>
            <person name="Rosso M.N."/>
        </authorList>
    </citation>
    <scope>NUCLEOTIDE SEQUENCE</scope>
    <source>
        <strain evidence="1">CBS 384.51</strain>
    </source>
</reference>
<keyword evidence="2" id="KW-1185">Reference proteome</keyword>
<accession>A0ACB8TPJ1</accession>
<evidence type="ECO:0000313" key="2">
    <source>
        <dbReference type="Proteomes" id="UP001055072"/>
    </source>
</evidence>
<organism evidence="1 2">
    <name type="scientific">Irpex rosettiformis</name>
    <dbReference type="NCBI Taxonomy" id="378272"/>
    <lineage>
        <taxon>Eukaryota</taxon>
        <taxon>Fungi</taxon>
        <taxon>Dikarya</taxon>
        <taxon>Basidiomycota</taxon>
        <taxon>Agaricomycotina</taxon>
        <taxon>Agaricomycetes</taxon>
        <taxon>Polyporales</taxon>
        <taxon>Irpicaceae</taxon>
        <taxon>Irpex</taxon>
    </lineage>
</organism>
<sequence length="268" mass="29891">MVRTRQPSESGDEDVSKSKKRVEAGDDEGGTESEEEVEYEIEEIINHSMDTFGAGQIGYLVKWKGYDDSQNSWVTEEDAGNAQELIETYWKQRGGRPTTSAKKARKSDTKPKTSAVQKRKSSPAAMVVDSDEEPAPAKKRGRQSKGSVSDDEEPKKTKSGKTATKGANGSASSKKALARADEEDEDDKQYVSMQKFKNLASWDHLVHHIETVERTESGGLKVYFTLKSQNGVDGAFCCEDSTICKQKMPRTLLDFYESNLRWRQAEEA</sequence>
<name>A0ACB8TPJ1_9APHY</name>
<evidence type="ECO:0000313" key="1">
    <source>
        <dbReference type="EMBL" id="KAI0083961.1"/>
    </source>
</evidence>
<dbReference type="EMBL" id="MU274950">
    <property type="protein sequence ID" value="KAI0083961.1"/>
    <property type="molecule type" value="Genomic_DNA"/>
</dbReference>
<comment type="caution">
    <text evidence="1">The sequence shown here is derived from an EMBL/GenBank/DDBJ whole genome shotgun (WGS) entry which is preliminary data.</text>
</comment>
<protein>
    <submittedName>
        <fullName evidence="1">Uncharacterized protein</fullName>
    </submittedName>
</protein>
<dbReference type="Proteomes" id="UP001055072">
    <property type="component" value="Unassembled WGS sequence"/>
</dbReference>
<gene>
    <name evidence="1" type="ORF">BDY19DRAFT_987755</name>
</gene>